<feature type="compositionally biased region" description="Low complexity" evidence="2">
    <location>
        <begin position="747"/>
        <end position="784"/>
    </location>
</feature>
<feature type="compositionally biased region" description="Polar residues" evidence="2">
    <location>
        <begin position="729"/>
        <end position="746"/>
    </location>
</feature>
<feature type="region of interest" description="Disordered" evidence="2">
    <location>
        <begin position="510"/>
        <end position="884"/>
    </location>
</feature>
<dbReference type="PRINTS" id="PR00755">
    <property type="entry name" value="AFLATOXINBRP"/>
</dbReference>
<sequence length="910" mass="98826">MFIQRSVLIQEKLKMTLTAIRRAADNAPDYHELIDLRIVNSAYRWYHQAALRICGGLRIAKDRSAMMDDFLDAPKSTYACTSVDDLTLHLGGLRQQRVTDARAEHISATFEFNPTVIFNIPETENDAVDPQNLDPALGGTPGAAPAAAMNGSANPATREIRAHDTLINQPTDDPALQKLVAKHIVTSLGNVDGSSWIVRSVSRNTSGWTFTYLCKNSTQAWMRQNSKNAAKLRVGESSGKDGQDPVNLAFAKNSRMITVKLEHTPLHKTVAELAELFKPPPPLPRTEVGRRKDGESNKRRSQAVNGVGNGEDGARKKRKKKTTNPDGPDGPAADGEQTPKPKRPRISKARKPKGTEAQAQADVQQNSLLNLSPSEAARRKDEATKKLRDAGIDPDTLSTEQFDIFANQSPDLQTESLAMLVKYGAERLRIVHPNKDNASQPDASTPADGATPDGSTRKKKKSRKSGFNEDGTPKVKKTRGGCQNCRANKTKCSKAKPECQECIDAGLSCYYPPEQKRKSTGIKSAEVAEDESEEPAQALVQALASEPMPGPTVEQAAETAAEEEAQSATPRQTRSRNKAAPSTYEAPQQEGLASATALSQAALQKTHPSPTARTVSPFQNPTHATRAKSRQGQRSQSRQTASPFQHSSARPAAIDTPDIYNSSVATDSNSLPSYDQYSRYNTATTQPSQSNSRVSYEPYSQQTPNSSSTSYPIYDTYNSRSQASTSSSLANPATQSMPSSYTKAAASSSNNWSNPTSSRNNNPNGANRAAGSSSSAYNVPPSSAQQQPANVQSFNVRPPSTVSQSSRSSTKTPSSYAQQPRQPQQPPYNSYTSQAHNTSSQQPQTQTQTQPQPQPQPQDWYGFGSANNATSNYGSGSYSQNRSMNITGNTYSSINGQEDLYEMLRNNPRH</sequence>
<dbReference type="Proteomes" id="UP000078576">
    <property type="component" value="Unassembled WGS sequence"/>
</dbReference>
<feature type="region of interest" description="Disordered" evidence="2">
    <location>
        <begin position="274"/>
        <end position="395"/>
    </location>
</feature>
<evidence type="ECO:0000313" key="5">
    <source>
        <dbReference type="Proteomes" id="UP000078576"/>
    </source>
</evidence>
<dbReference type="Pfam" id="PF00172">
    <property type="entry name" value="Zn_clus"/>
    <property type="match status" value="1"/>
</dbReference>
<evidence type="ECO:0000259" key="3">
    <source>
        <dbReference type="PROSITE" id="PS50048"/>
    </source>
</evidence>
<feature type="compositionally biased region" description="Low complexity" evidence="2">
    <location>
        <begin position="719"/>
        <end position="728"/>
    </location>
</feature>
<feature type="compositionally biased region" description="Basic and acidic residues" evidence="2">
    <location>
        <begin position="287"/>
        <end position="298"/>
    </location>
</feature>
<feature type="domain" description="Zn(2)-C6 fungal-type" evidence="3">
    <location>
        <begin position="481"/>
        <end position="511"/>
    </location>
</feature>
<dbReference type="Gene3D" id="4.10.240.10">
    <property type="entry name" value="Zn(2)-C6 fungal-type DNA-binding domain"/>
    <property type="match status" value="1"/>
</dbReference>
<dbReference type="SMART" id="SM00066">
    <property type="entry name" value="GAL4"/>
    <property type="match status" value="1"/>
</dbReference>
<organism evidence="4 5">
    <name type="scientific">Cytospora mali</name>
    <name type="common">Apple Valsa canker fungus</name>
    <name type="synonym">Valsa mali</name>
    <dbReference type="NCBI Taxonomy" id="578113"/>
    <lineage>
        <taxon>Eukaryota</taxon>
        <taxon>Fungi</taxon>
        <taxon>Dikarya</taxon>
        <taxon>Ascomycota</taxon>
        <taxon>Pezizomycotina</taxon>
        <taxon>Sordariomycetes</taxon>
        <taxon>Sordariomycetidae</taxon>
        <taxon>Diaporthales</taxon>
        <taxon>Cytosporaceae</taxon>
        <taxon>Cytospora</taxon>
    </lineage>
</organism>
<feature type="compositionally biased region" description="Polar residues" evidence="2">
    <location>
        <begin position="865"/>
        <end position="884"/>
    </location>
</feature>
<keyword evidence="1" id="KW-0539">Nucleus</keyword>
<dbReference type="GO" id="GO:0008270">
    <property type="term" value="F:zinc ion binding"/>
    <property type="evidence" value="ECO:0007669"/>
    <property type="project" value="InterPro"/>
</dbReference>
<proteinExistence type="predicted"/>
<accession>A0A194UTA2</accession>
<evidence type="ECO:0000313" key="4">
    <source>
        <dbReference type="EMBL" id="KUI54888.1"/>
    </source>
</evidence>
<feature type="compositionally biased region" description="Basic residues" evidence="2">
    <location>
        <begin position="340"/>
        <end position="352"/>
    </location>
</feature>
<feature type="region of interest" description="Disordered" evidence="2">
    <location>
        <begin position="431"/>
        <end position="496"/>
    </location>
</feature>
<dbReference type="InterPro" id="IPR001138">
    <property type="entry name" value="Zn2Cys6_DnaBD"/>
</dbReference>
<keyword evidence="5" id="KW-1185">Reference proteome</keyword>
<dbReference type="STRING" id="694573.A0A194UTA2"/>
<dbReference type="SUPFAM" id="SSF57701">
    <property type="entry name" value="Zn2/Cys6 DNA-binding domain"/>
    <property type="match status" value="1"/>
</dbReference>
<evidence type="ECO:0000256" key="1">
    <source>
        <dbReference type="ARBA" id="ARBA00023242"/>
    </source>
</evidence>
<feature type="compositionally biased region" description="Low complexity" evidence="2">
    <location>
        <begin position="841"/>
        <end position="851"/>
    </location>
</feature>
<gene>
    <name evidence="4" type="ORF">VP1G_02268</name>
</gene>
<feature type="compositionally biased region" description="Polar residues" evidence="2">
    <location>
        <begin position="357"/>
        <end position="373"/>
    </location>
</feature>
<dbReference type="EMBL" id="KN714676">
    <property type="protein sequence ID" value="KUI54888.1"/>
    <property type="molecule type" value="Genomic_DNA"/>
</dbReference>
<feature type="compositionally biased region" description="Polar residues" evidence="2">
    <location>
        <begin position="606"/>
        <end position="623"/>
    </location>
</feature>
<dbReference type="CDD" id="cd00067">
    <property type="entry name" value="GAL4"/>
    <property type="match status" value="1"/>
</dbReference>
<dbReference type="PROSITE" id="PS00463">
    <property type="entry name" value="ZN2_CY6_FUNGAL_1"/>
    <property type="match status" value="1"/>
</dbReference>
<protein>
    <recommendedName>
        <fullName evidence="3">Zn(2)-C6 fungal-type domain-containing protein</fullName>
    </recommendedName>
</protein>
<dbReference type="InterPro" id="IPR036864">
    <property type="entry name" value="Zn2-C6_fun-type_DNA-bd_sf"/>
</dbReference>
<dbReference type="AlphaFoldDB" id="A0A194UTA2"/>
<name>A0A194UTA2_CYTMA</name>
<dbReference type="PROSITE" id="PS50048">
    <property type="entry name" value="ZN2_CY6_FUNGAL_2"/>
    <property type="match status" value="1"/>
</dbReference>
<feature type="compositionally biased region" description="Low complexity" evidence="2">
    <location>
        <begin position="592"/>
        <end position="604"/>
    </location>
</feature>
<feature type="compositionally biased region" description="Polar residues" evidence="2">
    <location>
        <begin position="785"/>
        <end position="795"/>
    </location>
</feature>
<feature type="compositionally biased region" description="Low complexity" evidence="2">
    <location>
        <begin position="632"/>
        <end position="642"/>
    </location>
</feature>
<feature type="compositionally biased region" description="Polar residues" evidence="2">
    <location>
        <begin position="659"/>
        <end position="711"/>
    </location>
</feature>
<feature type="compositionally biased region" description="Basic and acidic residues" evidence="2">
    <location>
        <begin position="376"/>
        <end position="391"/>
    </location>
</feature>
<feature type="compositionally biased region" description="Low complexity" evidence="2">
    <location>
        <begin position="798"/>
        <end position="831"/>
    </location>
</feature>
<reference evidence="5" key="1">
    <citation type="submission" date="2014-12" db="EMBL/GenBank/DDBJ databases">
        <title>Genome Sequence of Valsa Canker Pathogens Uncovers a Specific Adaption of Colonization on Woody Bark.</title>
        <authorList>
            <person name="Yin Z."/>
            <person name="Liu H."/>
            <person name="Gao X."/>
            <person name="Li Z."/>
            <person name="Song N."/>
            <person name="Ke X."/>
            <person name="Dai Q."/>
            <person name="Wu Y."/>
            <person name="Sun Y."/>
            <person name="Xu J.-R."/>
            <person name="Kang Z.K."/>
            <person name="Wang L."/>
            <person name="Huang L."/>
        </authorList>
    </citation>
    <scope>NUCLEOTIDE SEQUENCE [LARGE SCALE GENOMIC DNA]</scope>
    <source>
        <strain evidence="5">SXYL134</strain>
    </source>
</reference>
<dbReference type="GO" id="GO:0000981">
    <property type="term" value="F:DNA-binding transcription factor activity, RNA polymerase II-specific"/>
    <property type="evidence" value="ECO:0007669"/>
    <property type="project" value="InterPro"/>
</dbReference>
<evidence type="ECO:0000256" key="2">
    <source>
        <dbReference type="SAM" id="MobiDB-lite"/>
    </source>
</evidence>
<dbReference type="OrthoDB" id="3251668at2759"/>